<protein>
    <submittedName>
        <fullName evidence="2">Phage-associated protein</fullName>
    </submittedName>
</protein>
<gene>
    <name evidence="2" type="ORF">G1C94_0505</name>
</gene>
<name>A0ABX1SX89_9BIFI</name>
<dbReference type="InterPro" id="IPR025272">
    <property type="entry name" value="SocA_Panacea"/>
</dbReference>
<comment type="caution">
    <text evidence="2">The sequence shown here is derived from an EMBL/GenBank/DDBJ whole genome shotgun (WGS) entry which is preliminary data.</text>
</comment>
<evidence type="ECO:0000313" key="3">
    <source>
        <dbReference type="Proteomes" id="UP000553756"/>
    </source>
</evidence>
<accession>A0ABX1SX89</accession>
<proteinExistence type="predicted"/>
<evidence type="ECO:0000259" key="1">
    <source>
        <dbReference type="Pfam" id="PF13274"/>
    </source>
</evidence>
<sequence>MAKAVDVAKYILKQRDARSHMTTAFALQKLLYYCQSWMLVAKNRALFPDEIVAWRHGPVVKTVSPYCQGRHYVFPREVTGGDADALSLEERALVDRVLAMYDETDDQRLGDSLENMSHRERPWANVNLNETITPQSMLDFYSEIQANPDMDHAAPIPNLADVSDRTFISNDDAEWIESLLAD</sequence>
<reference evidence="2 3" key="1">
    <citation type="submission" date="2020-02" db="EMBL/GenBank/DDBJ databases">
        <title>Characterization of phylogenetic diversity of novel bifidobacterial species isolated in Czech ZOOs.</title>
        <authorList>
            <person name="Lugli G.A."/>
            <person name="Vera N.B."/>
            <person name="Ventura M."/>
        </authorList>
    </citation>
    <scope>NUCLEOTIDE SEQUENCE [LARGE SCALE GENOMIC DNA]</scope>
    <source>
        <strain evidence="2 3">DSM 109963</strain>
    </source>
</reference>
<dbReference type="Pfam" id="PF13274">
    <property type="entry name" value="SocA_Panacea"/>
    <property type="match status" value="1"/>
</dbReference>
<dbReference type="EMBL" id="JAAIIJ010000006">
    <property type="protein sequence ID" value="NMN01884.1"/>
    <property type="molecule type" value="Genomic_DNA"/>
</dbReference>
<dbReference type="Proteomes" id="UP000553756">
    <property type="component" value="Unassembled WGS sequence"/>
</dbReference>
<organism evidence="2 3">
    <name type="scientific">Bifidobacterium panos</name>
    <dbReference type="NCBI Taxonomy" id="2675321"/>
    <lineage>
        <taxon>Bacteria</taxon>
        <taxon>Bacillati</taxon>
        <taxon>Actinomycetota</taxon>
        <taxon>Actinomycetes</taxon>
        <taxon>Bifidobacteriales</taxon>
        <taxon>Bifidobacteriaceae</taxon>
        <taxon>Bifidobacterium</taxon>
    </lineage>
</organism>
<keyword evidence="3" id="KW-1185">Reference proteome</keyword>
<evidence type="ECO:0000313" key="2">
    <source>
        <dbReference type="EMBL" id="NMN01884.1"/>
    </source>
</evidence>
<feature type="domain" description="Antitoxin SocA-like Panacea" evidence="1">
    <location>
        <begin position="27"/>
        <end position="123"/>
    </location>
</feature>
<dbReference type="RefSeq" id="WP_172144397.1">
    <property type="nucleotide sequence ID" value="NZ_JAAIIJ010000006.1"/>
</dbReference>